<dbReference type="InterPro" id="IPR004682">
    <property type="entry name" value="TRAP_DctP"/>
</dbReference>
<feature type="signal peptide" evidence="4">
    <location>
        <begin position="1"/>
        <end position="17"/>
    </location>
</feature>
<comment type="caution">
    <text evidence="5">The sequence shown here is derived from an EMBL/GenBank/DDBJ whole genome shotgun (WGS) entry which is preliminary data.</text>
</comment>
<keyword evidence="3 4" id="KW-0732">Signal</keyword>
<dbReference type="InterPro" id="IPR038404">
    <property type="entry name" value="TRAP_DctP_sf"/>
</dbReference>
<dbReference type="PANTHER" id="PTHR33376">
    <property type="match status" value="1"/>
</dbReference>
<evidence type="ECO:0000256" key="4">
    <source>
        <dbReference type="SAM" id="SignalP"/>
    </source>
</evidence>
<proteinExistence type="inferred from homology"/>
<dbReference type="Gene3D" id="3.40.190.170">
    <property type="entry name" value="Bacterial extracellular solute-binding protein, family 7"/>
    <property type="match status" value="1"/>
</dbReference>
<dbReference type="NCBIfam" id="NF037995">
    <property type="entry name" value="TRAP_S1"/>
    <property type="match status" value="1"/>
</dbReference>
<gene>
    <name evidence="5" type="primary">dctP</name>
    <name evidence="5" type="ORF">NRP21_25455</name>
</gene>
<sequence>MNRRALLSAAAALPVLAAPRLLRAQTRYKPEYKITVVGNRPIALSESAFVWADLVNQRSEGRLNFKVYPGSSLVGGDQTRELVAIRQGVIDGAVFSTINISPQVREMNLFSLPFLLPNHAAFDALVASEVGAALFRTLAQRDIEPLAWGENGFREISNSKRPIRAPADLRGLKIRFAAGAIFSEIYTALGANPVQMSFADLQPALSTGAVDGQENPVNLFLGFRMDTLAQKHLTMWNYCADAGIVSISKPVLASLEPRDREIVVEAAREAGQAGNNAARKGLGVPPSSDRSSLEECARRGVEVIDLSAAEKRAFAQATKPVYDKWAQTVGTDLVRKAEAAIARVS</sequence>
<comment type="similarity">
    <text evidence="1">Belongs to the bacterial solute-binding protein 7 family.</text>
</comment>
<evidence type="ECO:0000256" key="3">
    <source>
        <dbReference type="ARBA" id="ARBA00022729"/>
    </source>
</evidence>
<keyword evidence="6" id="KW-1185">Reference proteome</keyword>
<organism evidence="5 6">
    <name type="scientific">Roseomonas populi</name>
    <dbReference type="NCBI Taxonomy" id="3121582"/>
    <lineage>
        <taxon>Bacteria</taxon>
        <taxon>Pseudomonadati</taxon>
        <taxon>Pseudomonadota</taxon>
        <taxon>Alphaproteobacteria</taxon>
        <taxon>Acetobacterales</taxon>
        <taxon>Roseomonadaceae</taxon>
        <taxon>Roseomonas</taxon>
    </lineage>
</organism>
<protein>
    <submittedName>
        <fullName evidence="5">TRAP transporter substrate-binding protein DctP</fullName>
    </submittedName>
</protein>
<dbReference type="PIRSF" id="PIRSF006470">
    <property type="entry name" value="DctB"/>
    <property type="match status" value="1"/>
</dbReference>
<accession>A0ABT1XB88</accession>
<evidence type="ECO:0000313" key="5">
    <source>
        <dbReference type="EMBL" id="MCR0985402.1"/>
    </source>
</evidence>
<reference evidence="5 6" key="1">
    <citation type="submission" date="2022-06" db="EMBL/GenBank/DDBJ databases">
        <title>Roseomonas CN29.</title>
        <authorList>
            <person name="Cheng Y."/>
            <person name="He X."/>
        </authorList>
    </citation>
    <scope>NUCLEOTIDE SEQUENCE [LARGE SCALE GENOMIC DNA]</scope>
    <source>
        <strain evidence="5 6">CN29</strain>
    </source>
</reference>
<feature type="chain" id="PRO_5046349554" evidence="4">
    <location>
        <begin position="18"/>
        <end position="345"/>
    </location>
</feature>
<dbReference type="Pfam" id="PF03480">
    <property type="entry name" value="DctP"/>
    <property type="match status" value="1"/>
</dbReference>
<evidence type="ECO:0000313" key="6">
    <source>
        <dbReference type="Proteomes" id="UP001524642"/>
    </source>
</evidence>
<keyword evidence="2" id="KW-0813">Transport</keyword>
<evidence type="ECO:0000256" key="2">
    <source>
        <dbReference type="ARBA" id="ARBA00022448"/>
    </source>
</evidence>
<dbReference type="EMBL" id="JANJOU010000033">
    <property type="protein sequence ID" value="MCR0985402.1"/>
    <property type="molecule type" value="Genomic_DNA"/>
</dbReference>
<dbReference type="Proteomes" id="UP001524642">
    <property type="component" value="Unassembled WGS sequence"/>
</dbReference>
<dbReference type="InterPro" id="IPR018389">
    <property type="entry name" value="DctP_fam"/>
</dbReference>
<dbReference type="PANTHER" id="PTHR33376:SF7">
    <property type="entry name" value="C4-DICARBOXYLATE-BINDING PROTEIN DCTB"/>
    <property type="match status" value="1"/>
</dbReference>
<evidence type="ECO:0000256" key="1">
    <source>
        <dbReference type="ARBA" id="ARBA00009023"/>
    </source>
</evidence>
<name>A0ABT1XB88_9PROT</name>
<dbReference type="RefSeq" id="WP_257719049.1">
    <property type="nucleotide sequence ID" value="NZ_JANJOU010000033.1"/>
</dbReference>